<evidence type="ECO:0000313" key="1">
    <source>
        <dbReference type="EMBL" id="TVU47320.1"/>
    </source>
</evidence>
<proteinExistence type="predicted"/>
<evidence type="ECO:0000313" key="2">
    <source>
        <dbReference type="Proteomes" id="UP000324897"/>
    </source>
</evidence>
<reference evidence="1 2" key="1">
    <citation type="journal article" date="2019" name="Sci. Rep.">
        <title>A high-quality genome of Eragrostis curvula grass provides insights into Poaceae evolution and supports new strategies to enhance forage quality.</title>
        <authorList>
            <person name="Carballo J."/>
            <person name="Santos B.A.C.M."/>
            <person name="Zappacosta D."/>
            <person name="Garbus I."/>
            <person name="Selva J.P."/>
            <person name="Gallo C.A."/>
            <person name="Diaz A."/>
            <person name="Albertini E."/>
            <person name="Caccamo M."/>
            <person name="Echenique V."/>
        </authorList>
    </citation>
    <scope>NUCLEOTIDE SEQUENCE [LARGE SCALE GENOMIC DNA]</scope>
    <source>
        <strain evidence="2">cv. Victoria</strain>
        <tissue evidence="1">Leaf</tissue>
    </source>
</reference>
<comment type="caution">
    <text evidence="1">The sequence shown here is derived from an EMBL/GenBank/DDBJ whole genome shotgun (WGS) entry which is preliminary data.</text>
</comment>
<dbReference type="Gramene" id="TVU47320">
    <property type="protein sequence ID" value="TVU47320"/>
    <property type="gene ID" value="EJB05_06915"/>
</dbReference>
<dbReference type="Proteomes" id="UP000324897">
    <property type="component" value="Chromosome 5"/>
</dbReference>
<name>A0A5J9WIZ5_9POAL</name>
<dbReference type="OrthoDB" id="10596395at2759"/>
<protein>
    <submittedName>
        <fullName evidence="1">Uncharacterized protein</fullName>
    </submittedName>
</protein>
<dbReference type="AlphaFoldDB" id="A0A5J9WIZ5"/>
<feature type="non-terminal residue" evidence="1">
    <location>
        <position position="1"/>
    </location>
</feature>
<accession>A0A5J9WIZ5</accession>
<dbReference type="EMBL" id="RWGY01000004">
    <property type="protein sequence ID" value="TVU47320.1"/>
    <property type="molecule type" value="Genomic_DNA"/>
</dbReference>
<sequence>MRRSSRFLVSKSQLLLCGNLLPLQKRFCLHLAELIWLARHRQRTLGVRMSVLKSALVGIHLTRDDDRVDYLTFRVVHGQHVEPATADVLRINDGVQEPTRPVRAAHDEGRAVRHVPAKVRDHVGLLLGRHADKRGEEDHVVLAEHIGQCGDVGRVEGHARAQVLVRAEQLLCALVGGAAHVVVVELRVRQVARGEHQRAERQRARPDEGDAGRCQARDVLDQELVLQLAKVDVVAEVREAAEVVERVVEAGDFPSASEQRRISSSRIFCVSGSSFVTSTGLAGTQVMTRSVNSASTSGDGLRDGSLAMAAWRPVIFCTRAETSMFWASIGLVHSRWWS</sequence>
<organism evidence="1 2">
    <name type="scientific">Eragrostis curvula</name>
    <name type="common">weeping love grass</name>
    <dbReference type="NCBI Taxonomy" id="38414"/>
    <lineage>
        <taxon>Eukaryota</taxon>
        <taxon>Viridiplantae</taxon>
        <taxon>Streptophyta</taxon>
        <taxon>Embryophyta</taxon>
        <taxon>Tracheophyta</taxon>
        <taxon>Spermatophyta</taxon>
        <taxon>Magnoliopsida</taxon>
        <taxon>Liliopsida</taxon>
        <taxon>Poales</taxon>
        <taxon>Poaceae</taxon>
        <taxon>PACMAD clade</taxon>
        <taxon>Chloridoideae</taxon>
        <taxon>Eragrostideae</taxon>
        <taxon>Eragrostidinae</taxon>
        <taxon>Eragrostis</taxon>
    </lineage>
</organism>
<keyword evidence="2" id="KW-1185">Reference proteome</keyword>
<gene>
    <name evidence="1" type="ORF">EJB05_06915</name>
</gene>